<comment type="caution">
    <text evidence="2">The sequence shown here is derived from an EMBL/GenBank/DDBJ whole genome shotgun (WGS) entry which is preliminary data.</text>
</comment>
<evidence type="ECO:0000313" key="2">
    <source>
        <dbReference type="EMBL" id="GIJ73520.1"/>
    </source>
</evidence>
<dbReference type="EMBL" id="BOPH01000117">
    <property type="protein sequence ID" value="GIJ73520.1"/>
    <property type="molecule type" value="Genomic_DNA"/>
</dbReference>
<gene>
    <name evidence="2" type="ORF">Voc01_084370</name>
</gene>
<evidence type="ECO:0008006" key="4">
    <source>
        <dbReference type="Google" id="ProtNLM"/>
    </source>
</evidence>
<keyword evidence="3" id="KW-1185">Reference proteome</keyword>
<dbReference type="AlphaFoldDB" id="A0A8J4A524"/>
<protein>
    <recommendedName>
        <fullName evidence="4">Extracellular repeat protein, HAF family</fullName>
    </recommendedName>
</protein>
<feature type="signal peptide" evidence="1">
    <location>
        <begin position="1"/>
        <end position="22"/>
    </location>
</feature>
<reference evidence="2" key="1">
    <citation type="submission" date="2021-01" db="EMBL/GenBank/DDBJ databases">
        <title>Whole genome shotgun sequence of Virgisporangium ochraceum NBRC 16418.</title>
        <authorList>
            <person name="Komaki H."/>
            <person name="Tamura T."/>
        </authorList>
    </citation>
    <scope>NUCLEOTIDE SEQUENCE</scope>
    <source>
        <strain evidence="2">NBRC 16418</strain>
    </source>
</reference>
<organism evidence="2 3">
    <name type="scientific">Virgisporangium ochraceum</name>
    <dbReference type="NCBI Taxonomy" id="65505"/>
    <lineage>
        <taxon>Bacteria</taxon>
        <taxon>Bacillati</taxon>
        <taxon>Actinomycetota</taxon>
        <taxon>Actinomycetes</taxon>
        <taxon>Micromonosporales</taxon>
        <taxon>Micromonosporaceae</taxon>
        <taxon>Virgisporangium</taxon>
    </lineage>
</organism>
<keyword evidence="1" id="KW-0732">Signal</keyword>
<feature type="chain" id="PRO_5035301735" description="Extracellular repeat protein, HAF family" evidence="1">
    <location>
        <begin position="23"/>
        <end position="350"/>
    </location>
</feature>
<accession>A0A8J4A524</accession>
<dbReference type="Proteomes" id="UP000635606">
    <property type="component" value="Unassembled WGS sequence"/>
</dbReference>
<proteinExistence type="predicted"/>
<evidence type="ECO:0000313" key="3">
    <source>
        <dbReference type="Proteomes" id="UP000635606"/>
    </source>
</evidence>
<sequence>MVFAAAAAVVAVVLTFSAVAYAWDSLREPESPTPGSPVTQPAALPESCEVQRLPLPDGAVSSFVSGGDRTGRFLVGRSTDAAGVETVLVWRDGDLVTQARMPGAHGSLDDVNSSGDAIGNSVDEAGVNHAYLFRNGTFTELTAPEGATARAIGEQGTVVGGRGPDNQHKPVVWPAGQTESTDLKTDMGTGDAVDVDADGTIAGLLYYPIEPQFGLVWKADGAPTRLPTVPNGVNQAKLLPGSITNGVIAGRLNAADGPPATLDVASGATTLLTEQVGVGVPNSRGWFAGRAGDALALVSPDGRVPLAVPAPGEAARAETLVRTLSEDGGVIGGQVADAAGATQAVRWTCG</sequence>
<dbReference type="RefSeq" id="WP_203933344.1">
    <property type="nucleotide sequence ID" value="NZ_BOPH01000117.1"/>
</dbReference>
<name>A0A8J4A524_9ACTN</name>
<evidence type="ECO:0000256" key="1">
    <source>
        <dbReference type="SAM" id="SignalP"/>
    </source>
</evidence>